<keyword evidence="4 9" id="KW-0732">Signal</keyword>
<reference evidence="11" key="1">
    <citation type="submission" date="2022-11" db="EMBL/GenBank/DDBJ databases">
        <title>Centuries of genome instability and evolution in soft-shell clam transmissible cancer (bioRxiv).</title>
        <authorList>
            <person name="Hart S.F.M."/>
            <person name="Yonemitsu M.A."/>
            <person name="Giersch R.M."/>
            <person name="Beal B.F."/>
            <person name="Arriagada G."/>
            <person name="Davis B.W."/>
            <person name="Ostrander E.A."/>
            <person name="Goff S.P."/>
            <person name="Metzger M.J."/>
        </authorList>
    </citation>
    <scope>NUCLEOTIDE SEQUENCE</scope>
    <source>
        <strain evidence="11">MELC-2E11</strain>
        <tissue evidence="11">Siphon/mantle</tissue>
    </source>
</reference>
<sequence length="216" mass="24239">MGGELVVCGLMVLGLATQVIWAKFDDTYYIVETNGEYIHCKKCPHGTYWLQNCDRDGGQATCEECPDGRFMEDFNRALYCKKCTECKGNHKESREVVAAECTRFHDTKCQCIEGYWREEGRVGDCRSVSPCKQGYGVKKLATDPNGEFVRVTVEAGNEDNNSEPEVDQELARLAIANDTGLFSDLSLLRISGNIGQWLQLALELGLSNAERERINF</sequence>
<dbReference type="InterPro" id="IPR052459">
    <property type="entry name" value="TNFRSF_decoy_receptor"/>
</dbReference>
<evidence type="ECO:0000256" key="2">
    <source>
        <dbReference type="ARBA" id="ARBA00022525"/>
    </source>
</evidence>
<keyword evidence="7" id="KW-0325">Glycoprotein</keyword>
<dbReference type="Gene3D" id="2.10.50.10">
    <property type="entry name" value="Tumor Necrosis Factor Receptor, subunit A, domain 2"/>
    <property type="match status" value="2"/>
</dbReference>
<feature type="domain" description="TNFR-Cys" evidence="10">
    <location>
        <begin position="64"/>
        <end position="109"/>
    </location>
</feature>
<accession>A0ABY7F2X9</accession>
<evidence type="ECO:0000256" key="7">
    <source>
        <dbReference type="ARBA" id="ARBA00023180"/>
    </source>
</evidence>
<organism evidence="11 12">
    <name type="scientific">Mya arenaria</name>
    <name type="common">Soft-shell clam</name>
    <dbReference type="NCBI Taxonomy" id="6604"/>
    <lineage>
        <taxon>Eukaryota</taxon>
        <taxon>Metazoa</taxon>
        <taxon>Spiralia</taxon>
        <taxon>Lophotrochozoa</taxon>
        <taxon>Mollusca</taxon>
        <taxon>Bivalvia</taxon>
        <taxon>Autobranchia</taxon>
        <taxon>Heteroconchia</taxon>
        <taxon>Euheterodonta</taxon>
        <taxon>Imparidentia</taxon>
        <taxon>Neoheterodontei</taxon>
        <taxon>Myida</taxon>
        <taxon>Myoidea</taxon>
        <taxon>Myidae</taxon>
        <taxon>Mya</taxon>
    </lineage>
</organism>
<evidence type="ECO:0000256" key="4">
    <source>
        <dbReference type="ARBA" id="ARBA00022729"/>
    </source>
</evidence>
<dbReference type="CDD" id="cd00185">
    <property type="entry name" value="TNFRSF"/>
    <property type="match status" value="1"/>
</dbReference>
<keyword evidence="6 8" id="KW-1015">Disulfide bond</keyword>
<proteinExistence type="predicted"/>
<dbReference type="SUPFAM" id="SSF57586">
    <property type="entry name" value="TNF receptor-like"/>
    <property type="match status" value="2"/>
</dbReference>
<evidence type="ECO:0000256" key="1">
    <source>
        <dbReference type="ARBA" id="ARBA00004613"/>
    </source>
</evidence>
<dbReference type="InterPro" id="IPR001368">
    <property type="entry name" value="TNFR/NGFR_Cys_rich_reg"/>
</dbReference>
<dbReference type="Proteomes" id="UP001164746">
    <property type="component" value="Chromosome 9"/>
</dbReference>
<evidence type="ECO:0000256" key="3">
    <source>
        <dbReference type="ARBA" id="ARBA00022703"/>
    </source>
</evidence>
<evidence type="ECO:0000313" key="12">
    <source>
        <dbReference type="Proteomes" id="UP001164746"/>
    </source>
</evidence>
<dbReference type="EMBL" id="CP111020">
    <property type="protein sequence ID" value="WAR15406.1"/>
    <property type="molecule type" value="Genomic_DNA"/>
</dbReference>
<dbReference type="Pfam" id="PF00020">
    <property type="entry name" value="TNFR_c6"/>
    <property type="match status" value="1"/>
</dbReference>
<gene>
    <name evidence="11" type="ORF">MAR_005511</name>
</gene>
<feature type="signal peptide" evidence="9">
    <location>
        <begin position="1"/>
        <end position="22"/>
    </location>
</feature>
<evidence type="ECO:0000256" key="5">
    <source>
        <dbReference type="ARBA" id="ARBA00022737"/>
    </source>
</evidence>
<dbReference type="PROSITE" id="PS50050">
    <property type="entry name" value="TNFR_NGFR_2"/>
    <property type="match status" value="1"/>
</dbReference>
<feature type="chain" id="PRO_5045111398" evidence="9">
    <location>
        <begin position="23"/>
        <end position="216"/>
    </location>
</feature>
<dbReference type="PANTHER" id="PTHR23097:SF181">
    <property type="entry name" value="CASPASE-8-LIKE"/>
    <property type="match status" value="1"/>
</dbReference>
<evidence type="ECO:0000256" key="6">
    <source>
        <dbReference type="ARBA" id="ARBA00023157"/>
    </source>
</evidence>
<evidence type="ECO:0000256" key="8">
    <source>
        <dbReference type="PROSITE-ProRule" id="PRU00206"/>
    </source>
</evidence>
<keyword evidence="2" id="KW-0964">Secreted</keyword>
<dbReference type="PANTHER" id="PTHR23097">
    <property type="entry name" value="TUMOR NECROSIS FACTOR RECEPTOR SUPERFAMILY MEMBER"/>
    <property type="match status" value="1"/>
</dbReference>
<feature type="disulfide bond" evidence="8">
    <location>
        <begin position="65"/>
        <end position="80"/>
    </location>
</feature>
<evidence type="ECO:0000259" key="10">
    <source>
        <dbReference type="PROSITE" id="PS50050"/>
    </source>
</evidence>
<protein>
    <submittedName>
        <fullName evidence="11">TNR16-like protein</fullName>
    </submittedName>
</protein>
<comment type="subcellular location">
    <subcellularLocation>
        <location evidence="1">Secreted</location>
    </subcellularLocation>
</comment>
<keyword evidence="3" id="KW-0053">Apoptosis</keyword>
<evidence type="ECO:0000313" key="11">
    <source>
        <dbReference type="EMBL" id="WAR15406.1"/>
    </source>
</evidence>
<keyword evidence="12" id="KW-1185">Reference proteome</keyword>
<keyword evidence="5" id="KW-0677">Repeat</keyword>
<name>A0ABY7F2X9_MYAAR</name>
<evidence type="ECO:0000256" key="9">
    <source>
        <dbReference type="SAM" id="SignalP"/>
    </source>
</evidence>
<feature type="repeat" description="TNFR-Cys" evidence="8">
    <location>
        <begin position="64"/>
        <end position="109"/>
    </location>
</feature>
<comment type="caution">
    <text evidence="8">Lacks conserved residue(s) required for the propagation of feature annotation.</text>
</comment>